<dbReference type="EMBL" id="JH993005">
    <property type="protein sequence ID" value="EKX44258.1"/>
    <property type="molecule type" value="Genomic_DNA"/>
</dbReference>
<evidence type="ECO:0000313" key="1">
    <source>
        <dbReference type="EMBL" id="EKX44258.1"/>
    </source>
</evidence>
<keyword evidence="3" id="KW-1185">Reference proteome</keyword>
<reference evidence="1 3" key="1">
    <citation type="journal article" date="2012" name="Nature">
        <title>Algal genomes reveal evolutionary mosaicism and the fate of nucleomorphs.</title>
        <authorList>
            <consortium name="DOE Joint Genome Institute"/>
            <person name="Curtis B.A."/>
            <person name="Tanifuji G."/>
            <person name="Burki F."/>
            <person name="Gruber A."/>
            <person name="Irimia M."/>
            <person name="Maruyama S."/>
            <person name="Arias M.C."/>
            <person name="Ball S.G."/>
            <person name="Gile G.H."/>
            <person name="Hirakawa Y."/>
            <person name="Hopkins J.F."/>
            <person name="Kuo A."/>
            <person name="Rensing S.A."/>
            <person name="Schmutz J."/>
            <person name="Symeonidi A."/>
            <person name="Elias M."/>
            <person name="Eveleigh R.J."/>
            <person name="Herman E.K."/>
            <person name="Klute M.J."/>
            <person name="Nakayama T."/>
            <person name="Obornik M."/>
            <person name="Reyes-Prieto A."/>
            <person name="Armbrust E.V."/>
            <person name="Aves S.J."/>
            <person name="Beiko R.G."/>
            <person name="Coutinho P."/>
            <person name="Dacks J.B."/>
            <person name="Durnford D.G."/>
            <person name="Fast N.M."/>
            <person name="Green B.R."/>
            <person name="Grisdale C.J."/>
            <person name="Hempel F."/>
            <person name="Henrissat B."/>
            <person name="Hoppner M.P."/>
            <person name="Ishida K."/>
            <person name="Kim E."/>
            <person name="Koreny L."/>
            <person name="Kroth P.G."/>
            <person name="Liu Y."/>
            <person name="Malik S.B."/>
            <person name="Maier U.G."/>
            <person name="McRose D."/>
            <person name="Mock T."/>
            <person name="Neilson J.A."/>
            <person name="Onodera N.T."/>
            <person name="Poole A.M."/>
            <person name="Pritham E.J."/>
            <person name="Richards T.A."/>
            <person name="Rocap G."/>
            <person name="Roy S.W."/>
            <person name="Sarai C."/>
            <person name="Schaack S."/>
            <person name="Shirato S."/>
            <person name="Slamovits C.H."/>
            <person name="Spencer D.F."/>
            <person name="Suzuki S."/>
            <person name="Worden A.Z."/>
            <person name="Zauner S."/>
            <person name="Barry K."/>
            <person name="Bell C."/>
            <person name="Bharti A.K."/>
            <person name="Crow J.A."/>
            <person name="Grimwood J."/>
            <person name="Kramer R."/>
            <person name="Lindquist E."/>
            <person name="Lucas S."/>
            <person name="Salamov A."/>
            <person name="McFadden G.I."/>
            <person name="Lane C.E."/>
            <person name="Keeling P.J."/>
            <person name="Gray M.W."/>
            <person name="Grigoriev I.V."/>
            <person name="Archibald J.M."/>
        </authorList>
    </citation>
    <scope>NUCLEOTIDE SEQUENCE</scope>
    <source>
        <strain evidence="1 3">CCMP2712</strain>
    </source>
</reference>
<sequence length="187" mass="20620">MSCLKQLKEKLSQSGRKEVGDCSLLAAASTLRSPGKGVFAQAYELALKSCILAPMFSRFDIRGGKVFPSDDLFDCRKLRTFLFSVDAADVPSSNNHPFSDWMDRLKDYTGTHGLSPAPLVPWIVHSGTVLHSLSCCLVGVEMYWHALAHAVQAELQGANSVKFDRILRKMSSDVEGAWQQVLSCVRL</sequence>
<dbReference type="HOGENOM" id="CLU_1451314_0_0_1"/>
<proteinExistence type="predicted"/>
<dbReference type="GeneID" id="17300974"/>
<dbReference type="EnsemblProtists" id="EKX44258">
    <property type="protein sequence ID" value="EKX44258"/>
    <property type="gene ID" value="GUITHDRAFT_153003"/>
</dbReference>
<feature type="non-terminal residue" evidence="1">
    <location>
        <position position="187"/>
    </location>
</feature>
<name>L1J6T3_GUITC</name>
<evidence type="ECO:0000313" key="2">
    <source>
        <dbReference type="EnsemblProtists" id="EKX44258"/>
    </source>
</evidence>
<dbReference type="OrthoDB" id="10012024at2759"/>
<dbReference type="Proteomes" id="UP000011087">
    <property type="component" value="Unassembled WGS sequence"/>
</dbReference>
<protein>
    <submittedName>
        <fullName evidence="1 2">Uncharacterized protein</fullName>
    </submittedName>
</protein>
<gene>
    <name evidence="1" type="ORF">GUITHDRAFT_153003</name>
</gene>
<organism evidence="1">
    <name type="scientific">Guillardia theta (strain CCMP2712)</name>
    <name type="common">Cryptophyte</name>
    <dbReference type="NCBI Taxonomy" id="905079"/>
    <lineage>
        <taxon>Eukaryota</taxon>
        <taxon>Cryptophyceae</taxon>
        <taxon>Pyrenomonadales</taxon>
        <taxon>Geminigeraceae</taxon>
        <taxon>Guillardia</taxon>
    </lineage>
</organism>
<dbReference type="PaxDb" id="55529-EKX44258"/>
<evidence type="ECO:0000313" key="3">
    <source>
        <dbReference type="Proteomes" id="UP000011087"/>
    </source>
</evidence>
<dbReference type="KEGG" id="gtt:GUITHDRAFT_153003"/>
<dbReference type="RefSeq" id="XP_005831238.1">
    <property type="nucleotide sequence ID" value="XM_005831181.1"/>
</dbReference>
<dbReference type="AlphaFoldDB" id="L1J6T3"/>
<reference evidence="2" key="3">
    <citation type="submission" date="2015-06" db="UniProtKB">
        <authorList>
            <consortium name="EnsemblProtists"/>
        </authorList>
    </citation>
    <scope>IDENTIFICATION</scope>
</reference>
<accession>L1J6T3</accession>
<reference evidence="3" key="2">
    <citation type="submission" date="2012-11" db="EMBL/GenBank/DDBJ databases">
        <authorList>
            <person name="Kuo A."/>
            <person name="Curtis B.A."/>
            <person name="Tanifuji G."/>
            <person name="Burki F."/>
            <person name="Gruber A."/>
            <person name="Irimia M."/>
            <person name="Maruyama S."/>
            <person name="Arias M.C."/>
            <person name="Ball S.G."/>
            <person name="Gile G.H."/>
            <person name="Hirakawa Y."/>
            <person name="Hopkins J.F."/>
            <person name="Rensing S.A."/>
            <person name="Schmutz J."/>
            <person name="Symeonidi A."/>
            <person name="Elias M."/>
            <person name="Eveleigh R.J."/>
            <person name="Herman E.K."/>
            <person name="Klute M.J."/>
            <person name="Nakayama T."/>
            <person name="Obornik M."/>
            <person name="Reyes-Prieto A."/>
            <person name="Armbrust E.V."/>
            <person name="Aves S.J."/>
            <person name="Beiko R.G."/>
            <person name="Coutinho P."/>
            <person name="Dacks J.B."/>
            <person name="Durnford D.G."/>
            <person name="Fast N.M."/>
            <person name="Green B.R."/>
            <person name="Grisdale C."/>
            <person name="Hempe F."/>
            <person name="Henrissat B."/>
            <person name="Hoppner M.P."/>
            <person name="Ishida K.-I."/>
            <person name="Kim E."/>
            <person name="Koreny L."/>
            <person name="Kroth P.G."/>
            <person name="Liu Y."/>
            <person name="Malik S.-B."/>
            <person name="Maier U.G."/>
            <person name="McRose D."/>
            <person name="Mock T."/>
            <person name="Neilson J.A."/>
            <person name="Onodera N.T."/>
            <person name="Poole A.M."/>
            <person name="Pritham E.J."/>
            <person name="Richards T.A."/>
            <person name="Rocap G."/>
            <person name="Roy S.W."/>
            <person name="Sarai C."/>
            <person name="Schaack S."/>
            <person name="Shirato S."/>
            <person name="Slamovits C.H."/>
            <person name="Spencer D.F."/>
            <person name="Suzuki S."/>
            <person name="Worden A.Z."/>
            <person name="Zauner S."/>
            <person name="Barry K."/>
            <person name="Bell C."/>
            <person name="Bharti A.K."/>
            <person name="Crow J.A."/>
            <person name="Grimwood J."/>
            <person name="Kramer R."/>
            <person name="Lindquist E."/>
            <person name="Lucas S."/>
            <person name="Salamov A."/>
            <person name="McFadden G.I."/>
            <person name="Lane C.E."/>
            <person name="Keeling P.J."/>
            <person name="Gray M.W."/>
            <person name="Grigoriev I.V."/>
            <person name="Archibald J.M."/>
        </authorList>
    </citation>
    <scope>NUCLEOTIDE SEQUENCE</scope>
    <source>
        <strain evidence="3">CCMP2712</strain>
    </source>
</reference>